<keyword evidence="1" id="KW-1133">Transmembrane helix</keyword>
<comment type="caution">
    <text evidence="2">The sequence shown here is derived from an EMBL/GenBank/DDBJ whole genome shotgun (WGS) entry which is preliminary data.</text>
</comment>
<keyword evidence="3" id="KW-1185">Reference proteome</keyword>
<sequence>MICILLGTTVSVLGIWEYIGDTGLVWRALSTLGVVLLGVILSVAINNMTTQERISSR</sequence>
<evidence type="ECO:0000313" key="3">
    <source>
        <dbReference type="Proteomes" id="UP001366060"/>
    </source>
</evidence>
<accession>A0ABU9HEE3</accession>
<evidence type="ECO:0000313" key="2">
    <source>
        <dbReference type="EMBL" id="MEL0660275.1"/>
    </source>
</evidence>
<keyword evidence="1" id="KW-0812">Transmembrane</keyword>
<reference evidence="2 3" key="1">
    <citation type="submission" date="2024-02" db="EMBL/GenBank/DDBJ databases">
        <title>Bacteria isolated from the canopy kelp, Nereocystis luetkeana.</title>
        <authorList>
            <person name="Pfister C.A."/>
            <person name="Younker I.T."/>
            <person name="Light S.H."/>
        </authorList>
    </citation>
    <scope>NUCLEOTIDE SEQUENCE [LARGE SCALE GENOMIC DNA]</scope>
    <source>
        <strain evidence="2 3">TI.2.07</strain>
    </source>
</reference>
<gene>
    <name evidence="2" type="ORF">V6255_14145</name>
</gene>
<keyword evidence="1" id="KW-0472">Membrane</keyword>
<dbReference type="RefSeq" id="WP_341628742.1">
    <property type="nucleotide sequence ID" value="NZ_JBAKBA010000038.1"/>
</dbReference>
<feature type="transmembrane region" description="Helical" evidence="1">
    <location>
        <begin position="24"/>
        <end position="45"/>
    </location>
</feature>
<dbReference type="Proteomes" id="UP001366060">
    <property type="component" value="Unassembled WGS sequence"/>
</dbReference>
<name>A0ABU9HEE3_9GAMM</name>
<proteinExistence type="predicted"/>
<protein>
    <submittedName>
        <fullName evidence="2">Uncharacterized protein</fullName>
    </submittedName>
</protein>
<dbReference type="EMBL" id="JBAKBA010000038">
    <property type="protein sequence ID" value="MEL0660275.1"/>
    <property type="molecule type" value="Genomic_DNA"/>
</dbReference>
<organism evidence="2 3">
    <name type="scientific">Psychromonas arctica</name>
    <dbReference type="NCBI Taxonomy" id="168275"/>
    <lineage>
        <taxon>Bacteria</taxon>
        <taxon>Pseudomonadati</taxon>
        <taxon>Pseudomonadota</taxon>
        <taxon>Gammaproteobacteria</taxon>
        <taxon>Alteromonadales</taxon>
        <taxon>Psychromonadaceae</taxon>
        <taxon>Psychromonas</taxon>
    </lineage>
</organism>
<evidence type="ECO:0000256" key="1">
    <source>
        <dbReference type="SAM" id="Phobius"/>
    </source>
</evidence>